<reference evidence="1 2" key="1">
    <citation type="submission" date="2010-12" db="EMBL/GenBank/DDBJ databases">
        <authorList>
            <person name="Muzny D."/>
            <person name="Qin X."/>
            <person name="Deng J."/>
            <person name="Jiang H."/>
            <person name="Liu Y."/>
            <person name="Qu J."/>
            <person name="Song X.-Z."/>
            <person name="Zhang L."/>
            <person name="Thornton R."/>
            <person name="Coyle M."/>
            <person name="Francisco L."/>
            <person name="Jackson L."/>
            <person name="Javaid M."/>
            <person name="Korchina V."/>
            <person name="Kovar C."/>
            <person name="Mata R."/>
            <person name="Mathew T."/>
            <person name="Ngo R."/>
            <person name="Nguyen L."/>
            <person name="Nguyen N."/>
            <person name="Okwuonu G."/>
            <person name="Ongeri F."/>
            <person name="Pham C."/>
            <person name="Simmons D."/>
            <person name="Wilczek-Boney K."/>
            <person name="Hale W."/>
            <person name="Jakkamsetti A."/>
            <person name="Pham P."/>
            <person name="Ruth R."/>
            <person name="San Lucas F."/>
            <person name="Warren J."/>
            <person name="Zhang J."/>
            <person name="Zhao Z."/>
            <person name="Zhou C."/>
            <person name="Zhu D."/>
            <person name="Lee S."/>
            <person name="Bess C."/>
            <person name="Blankenburg K."/>
            <person name="Forbes L."/>
            <person name="Fu Q."/>
            <person name="Gubbala S."/>
            <person name="Hirani K."/>
            <person name="Jayaseelan J.C."/>
            <person name="Lara F."/>
            <person name="Munidasa M."/>
            <person name="Palculict T."/>
            <person name="Patil S."/>
            <person name="Pu L.-L."/>
            <person name="Saada N."/>
            <person name="Tang L."/>
            <person name="Weissenberger G."/>
            <person name="Zhu Y."/>
            <person name="Hemphill L."/>
            <person name="Shang Y."/>
            <person name="Youmans B."/>
            <person name="Ayvaz T."/>
            <person name="Ross M."/>
            <person name="Santibanez J."/>
            <person name="Aqrawi P."/>
            <person name="Gross S."/>
            <person name="Joshi V."/>
            <person name="Fowler G."/>
            <person name="Nazareth L."/>
            <person name="Reid J."/>
            <person name="Worley K."/>
            <person name="Petrosino J."/>
            <person name="Highlander S."/>
            <person name="Gibbs R."/>
        </authorList>
    </citation>
    <scope>NUCLEOTIDE SEQUENCE [LARGE SCALE GENOMIC DNA]</scope>
    <source>
        <strain evidence="1 2">DSM 3986</strain>
    </source>
</reference>
<dbReference type="AlphaFoldDB" id="E6LLF4"/>
<proteinExistence type="predicted"/>
<gene>
    <name evidence="1" type="ORF">HMPREF0381_0789</name>
</gene>
<dbReference type="HOGENOM" id="CLU_3253391_0_0_9"/>
<comment type="caution">
    <text evidence="1">The sequence shown here is derived from an EMBL/GenBank/DDBJ whole genome shotgun (WGS) entry which is preliminary data.</text>
</comment>
<organism evidence="1 2">
    <name type="scientific">Lachnoanaerobaculum saburreum DSM 3986</name>
    <dbReference type="NCBI Taxonomy" id="887325"/>
    <lineage>
        <taxon>Bacteria</taxon>
        <taxon>Bacillati</taxon>
        <taxon>Bacillota</taxon>
        <taxon>Clostridia</taxon>
        <taxon>Lachnospirales</taxon>
        <taxon>Lachnospiraceae</taxon>
        <taxon>Lachnoanaerobaculum</taxon>
    </lineage>
</organism>
<accession>E6LLF4</accession>
<evidence type="ECO:0000313" key="1">
    <source>
        <dbReference type="EMBL" id="EFU77343.1"/>
    </source>
</evidence>
<sequence>MSYTDYFIALCLSELIFNSLLYYINSNGQPYGIETGGLSILS</sequence>
<evidence type="ECO:0000313" key="2">
    <source>
        <dbReference type="Proteomes" id="UP000003434"/>
    </source>
</evidence>
<name>E6LLF4_9FIRM</name>
<dbReference type="EMBL" id="AEPW01000026">
    <property type="protein sequence ID" value="EFU77343.1"/>
    <property type="molecule type" value="Genomic_DNA"/>
</dbReference>
<protein>
    <submittedName>
        <fullName evidence="1">Uncharacterized protein</fullName>
    </submittedName>
</protein>
<dbReference type="Proteomes" id="UP000003434">
    <property type="component" value="Unassembled WGS sequence"/>
</dbReference>